<feature type="compositionally biased region" description="Basic residues" evidence="1">
    <location>
        <begin position="34"/>
        <end position="45"/>
    </location>
</feature>
<evidence type="ECO:0000256" key="1">
    <source>
        <dbReference type="SAM" id="MobiDB-lite"/>
    </source>
</evidence>
<dbReference type="EMBL" id="JAQQWI010000010">
    <property type="protein sequence ID" value="KAK8018180.1"/>
    <property type="molecule type" value="Genomic_DNA"/>
</dbReference>
<accession>A0ABR1RT85</accession>
<feature type="region of interest" description="Disordered" evidence="1">
    <location>
        <begin position="24"/>
        <end position="45"/>
    </location>
</feature>
<protein>
    <submittedName>
        <fullName evidence="2">Uncharacterized protein</fullName>
    </submittedName>
</protein>
<sequence>MASGRYNLRPTASRVAATRAAQELGIPASEARRNRARQASRRQRQQRRIRLVGAWTPENMAQTLREERLRHQINNYHIIIQTRPAERPQAEVISHPVPSLPEVQGKQQPFSVQQLAYQRLHSIHDNEKGTYVYHHKRDARRNIIATWFGRICVCLYDFDLRGTIWENPGVFEYIDMLKHTSDEALHLRGVINGRHIFTFDSRLRQYIWNAPRFV</sequence>
<keyword evidence="3" id="KW-1185">Reference proteome</keyword>
<comment type="caution">
    <text evidence="2">The sequence shown here is derived from an EMBL/GenBank/DDBJ whole genome shotgun (WGS) entry which is preliminary data.</text>
</comment>
<evidence type="ECO:0000313" key="3">
    <source>
        <dbReference type="Proteomes" id="UP001396898"/>
    </source>
</evidence>
<dbReference type="Proteomes" id="UP001396898">
    <property type="component" value="Unassembled WGS sequence"/>
</dbReference>
<gene>
    <name evidence="2" type="ORF">PG991_007370</name>
</gene>
<reference evidence="2 3" key="1">
    <citation type="submission" date="2023-01" db="EMBL/GenBank/DDBJ databases">
        <title>Analysis of 21 Apiospora genomes using comparative genomics revels a genus with tremendous synthesis potential of carbohydrate active enzymes and secondary metabolites.</title>
        <authorList>
            <person name="Sorensen T."/>
        </authorList>
    </citation>
    <scope>NUCLEOTIDE SEQUENCE [LARGE SCALE GENOMIC DNA]</scope>
    <source>
        <strain evidence="2 3">CBS 20057</strain>
    </source>
</reference>
<organism evidence="2 3">
    <name type="scientific">Apiospora marii</name>
    <dbReference type="NCBI Taxonomy" id="335849"/>
    <lineage>
        <taxon>Eukaryota</taxon>
        <taxon>Fungi</taxon>
        <taxon>Dikarya</taxon>
        <taxon>Ascomycota</taxon>
        <taxon>Pezizomycotina</taxon>
        <taxon>Sordariomycetes</taxon>
        <taxon>Xylariomycetidae</taxon>
        <taxon>Amphisphaeriales</taxon>
        <taxon>Apiosporaceae</taxon>
        <taxon>Apiospora</taxon>
    </lineage>
</organism>
<name>A0ABR1RT85_9PEZI</name>
<proteinExistence type="predicted"/>
<evidence type="ECO:0000313" key="2">
    <source>
        <dbReference type="EMBL" id="KAK8018180.1"/>
    </source>
</evidence>